<dbReference type="PROSITE" id="PS51686">
    <property type="entry name" value="SAM_MT_RSMB_NOP"/>
    <property type="match status" value="1"/>
</dbReference>
<evidence type="ECO:0000256" key="4">
    <source>
        <dbReference type="ARBA" id="ARBA00022884"/>
    </source>
</evidence>
<dbReference type="InterPro" id="IPR049560">
    <property type="entry name" value="MeTrfase_RsmB-F_NOP2_cat"/>
</dbReference>
<organism evidence="7 8">
    <name type="scientific">Shewanella eurypsychrophilus</name>
    <dbReference type="NCBI Taxonomy" id="2593656"/>
    <lineage>
        <taxon>Bacteria</taxon>
        <taxon>Pseudomonadati</taxon>
        <taxon>Pseudomonadota</taxon>
        <taxon>Gammaproteobacteria</taxon>
        <taxon>Alteromonadales</taxon>
        <taxon>Shewanellaceae</taxon>
        <taxon>Shewanella</taxon>
    </lineage>
</organism>
<name>A0ABX6VK90_9GAMM</name>
<dbReference type="GO" id="GO:0032259">
    <property type="term" value="P:methylation"/>
    <property type="evidence" value="ECO:0007669"/>
    <property type="project" value="UniProtKB-KW"/>
</dbReference>
<feature type="binding site" evidence="5">
    <location>
        <position position="368"/>
    </location>
    <ligand>
        <name>S-adenosyl-L-methionine</name>
        <dbReference type="ChEBI" id="CHEBI:59789"/>
    </ligand>
</feature>
<dbReference type="Pfam" id="PF01189">
    <property type="entry name" value="Methyltr_RsmB-F"/>
    <property type="match status" value="1"/>
</dbReference>
<dbReference type="Gene3D" id="3.40.50.150">
    <property type="entry name" value="Vaccinia Virus protein VP39"/>
    <property type="match status" value="1"/>
</dbReference>
<reference evidence="7" key="1">
    <citation type="submission" date="2021-07" db="EMBL/GenBank/DDBJ databases">
        <title>Shewanella sp. YLB-07 whole genome sequence.</title>
        <authorList>
            <person name="Yu L."/>
        </authorList>
    </citation>
    <scope>NUCLEOTIDE SEQUENCE</scope>
    <source>
        <strain evidence="7">YLB-08</strain>
    </source>
</reference>
<dbReference type="SUPFAM" id="SSF53335">
    <property type="entry name" value="S-adenosyl-L-methionine-dependent methyltransferases"/>
    <property type="match status" value="1"/>
</dbReference>
<evidence type="ECO:0000256" key="3">
    <source>
        <dbReference type="ARBA" id="ARBA00022691"/>
    </source>
</evidence>
<feature type="binding site" evidence="5">
    <location>
        <position position="324"/>
    </location>
    <ligand>
        <name>S-adenosyl-L-methionine</name>
        <dbReference type="ChEBI" id="CHEBI:59789"/>
    </ligand>
</feature>
<dbReference type="GO" id="GO:0008168">
    <property type="term" value="F:methyltransferase activity"/>
    <property type="evidence" value="ECO:0007669"/>
    <property type="project" value="UniProtKB-KW"/>
</dbReference>
<keyword evidence="2 5" id="KW-0808">Transferase</keyword>
<dbReference type="InterPro" id="IPR029063">
    <property type="entry name" value="SAM-dependent_MTases_sf"/>
</dbReference>
<dbReference type="PRINTS" id="PR02008">
    <property type="entry name" value="RCMTFAMILY"/>
</dbReference>
<evidence type="ECO:0000313" key="7">
    <source>
        <dbReference type="EMBL" id="QPG60370.2"/>
    </source>
</evidence>
<dbReference type="InterPro" id="IPR001678">
    <property type="entry name" value="MeTrfase_RsmB-F_NOP2_dom"/>
</dbReference>
<protein>
    <submittedName>
        <fullName evidence="7">RsmB/NOP family class I SAM-dependent RNA methyltransferase</fullName>
    </submittedName>
</protein>
<evidence type="ECO:0000256" key="2">
    <source>
        <dbReference type="ARBA" id="ARBA00022679"/>
    </source>
</evidence>
<dbReference type="Proteomes" id="UP000316416">
    <property type="component" value="Chromosome"/>
</dbReference>
<feature type="domain" description="SAM-dependent MTase RsmB/NOP-type" evidence="6">
    <location>
        <begin position="206"/>
        <end position="479"/>
    </location>
</feature>
<evidence type="ECO:0000256" key="5">
    <source>
        <dbReference type="PROSITE-ProRule" id="PRU01023"/>
    </source>
</evidence>
<comment type="caution">
    <text evidence="5">Lacks conserved residue(s) required for the propagation of feature annotation.</text>
</comment>
<feature type="active site" description="Nucleophile" evidence="5">
    <location>
        <position position="421"/>
    </location>
</feature>
<keyword evidence="8" id="KW-1185">Reference proteome</keyword>
<accession>A0ABX6VK90</accession>
<comment type="similarity">
    <text evidence="5">Belongs to the class I-like SAM-binding methyltransferase superfamily. RsmB/NOP family.</text>
</comment>
<dbReference type="EMBL" id="CP045503">
    <property type="protein sequence ID" value="QPG60370.2"/>
    <property type="molecule type" value="Genomic_DNA"/>
</dbReference>
<proteinExistence type="inferred from homology"/>
<sequence length="480" mass="53574">MGSPLNSNTTKSVSDTAASHHASIVTFLNEIKATSFEAMNAETPAQKRSLSYANTILQLFTEVMEKKQPADRVVGEYFRLNKKHGSKDRRVIRESLFALFRWWGWLSKFSSQLTTQTKPATWFTMLTVNARLESHSWEPFIAAWSEFADNEHALTVDDDSSLVSVTAKCDWLASQFPAIKFTTDELVPEWFWQTCPIDNIEQRLAMVEALSSRPPIWARVQNIETGEAIEKLAKLDIIATASEFFSDSINLGHKSINLNGLSLYREGELEIQDLGSQVVGQICAPNKDDNWWDTCSGAGGKSLQLRSLMLQQEKQAKGTIVASDVRRKPLEELAKRAKRAGFNGISASAWKSDELPVPHKHFDGVLVDAPCSCTGTWRRNPDMRWIDVVDSVNDKPALQLDILSRSSQGVKVGGTLVYATCSLSPLENEAVVNAFLAKHADFTLEVTTHPFTGEKATMHTVLPYQADTDGMFVARMQRKL</sequence>
<evidence type="ECO:0000256" key="1">
    <source>
        <dbReference type="ARBA" id="ARBA00022603"/>
    </source>
</evidence>
<dbReference type="InterPro" id="IPR023267">
    <property type="entry name" value="RCMT"/>
</dbReference>
<gene>
    <name evidence="7" type="ORF">FM038_006620</name>
</gene>
<evidence type="ECO:0000259" key="6">
    <source>
        <dbReference type="PROSITE" id="PS51686"/>
    </source>
</evidence>
<dbReference type="PANTHER" id="PTHR22807:SF61">
    <property type="entry name" value="NOL1_NOP2_SUN FAMILY PROTEIN _ ANTITERMINATION NUSB DOMAIN-CONTAINING PROTEIN"/>
    <property type="match status" value="1"/>
</dbReference>
<dbReference type="PANTHER" id="PTHR22807">
    <property type="entry name" value="NOP2 YEAST -RELATED NOL1/NOP2/FMU SUN DOMAIN-CONTAINING"/>
    <property type="match status" value="1"/>
</dbReference>
<keyword evidence="4 5" id="KW-0694">RNA-binding</keyword>
<keyword evidence="3 5" id="KW-0949">S-adenosyl-L-methionine</keyword>
<evidence type="ECO:0000313" key="8">
    <source>
        <dbReference type="Proteomes" id="UP000316416"/>
    </source>
</evidence>
<keyword evidence="1 5" id="KW-0489">Methyltransferase</keyword>